<proteinExistence type="predicted"/>
<protein>
    <submittedName>
        <fullName evidence="1">Uncharacterized protein</fullName>
    </submittedName>
</protein>
<name>A0ABQ5JTJ6_9EUKA</name>
<evidence type="ECO:0000313" key="2">
    <source>
        <dbReference type="Proteomes" id="UP001057375"/>
    </source>
</evidence>
<dbReference type="EMBL" id="BQXS01011774">
    <property type="protein sequence ID" value="GKT16608.1"/>
    <property type="molecule type" value="Genomic_DNA"/>
</dbReference>
<dbReference type="Proteomes" id="UP001057375">
    <property type="component" value="Unassembled WGS sequence"/>
</dbReference>
<gene>
    <name evidence="1" type="ORF">ADUPG1_010951</name>
</gene>
<dbReference type="SUPFAM" id="SSF103657">
    <property type="entry name" value="BAR/IMD domain-like"/>
    <property type="match status" value="1"/>
</dbReference>
<evidence type="ECO:0000313" key="1">
    <source>
        <dbReference type="EMBL" id="GKT16608.1"/>
    </source>
</evidence>
<keyword evidence="2" id="KW-1185">Reference proteome</keyword>
<dbReference type="InterPro" id="IPR027267">
    <property type="entry name" value="AH/BAR_dom_sf"/>
</dbReference>
<organism evidence="1 2">
    <name type="scientific">Aduncisulcus paluster</name>
    <dbReference type="NCBI Taxonomy" id="2918883"/>
    <lineage>
        <taxon>Eukaryota</taxon>
        <taxon>Metamonada</taxon>
        <taxon>Carpediemonas-like organisms</taxon>
        <taxon>Aduncisulcus</taxon>
    </lineage>
</organism>
<accession>A0ABQ5JTJ6</accession>
<reference evidence="1" key="1">
    <citation type="submission" date="2022-03" db="EMBL/GenBank/DDBJ databases">
        <title>Draft genome sequence of Aduncisulcus paluster, a free-living microaerophilic Fornicata.</title>
        <authorList>
            <person name="Yuyama I."/>
            <person name="Kume K."/>
            <person name="Tamura T."/>
            <person name="Inagaki Y."/>
            <person name="Hashimoto T."/>
        </authorList>
    </citation>
    <scope>NUCLEOTIDE SEQUENCE</scope>
    <source>
        <strain evidence="1">NY0171</strain>
    </source>
</reference>
<sequence>MDVNAQLKLGYDQISQHSKVLLSQGRMYIRKMKSQVREGNLFASSLIKYSGHERSSLSQPLREAAEILGRIERLREAQSERLQASMDQAFSHIIELRVIKDLLTDHKKCLKTFDKYDVVKTQATPKYDEAKTLLASYNRDLIQRTSIYEKKRISSIRDFLRVFAHSQITIATRTIEEMTHLDKIARSMDSARSMEELSELFKGVRLPSDDMTVNNIISDVLKVWPTSHLTSGDIFIINAGI</sequence>
<comment type="caution">
    <text evidence="1">The sequence shown here is derived from an EMBL/GenBank/DDBJ whole genome shotgun (WGS) entry which is preliminary data.</text>
</comment>